<dbReference type="Proteomes" id="UP000298061">
    <property type="component" value="Unassembled WGS sequence"/>
</dbReference>
<proteinExistence type="predicted"/>
<gene>
    <name evidence="3" type="ORF">EWM64_g10793</name>
</gene>
<accession>A0A4Y9ZIF0</accession>
<dbReference type="PANTHER" id="PTHR37984">
    <property type="entry name" value="PROTEIN CBG26694"/>
    <property type="match status" value="1"/>
</dbReference>
<evidence type="ECO:0000313" key="4">
    <source>
        <dbReference type="Proteomes" id="UP000298061"/>
    </source>
</evidence>
<evidence type="ECO:0000259" key="2">
    <source>
        <dbReference type="PROSITE" id="PS50994"/>
    </source>
</evidence>
<reference evidence="3 4" key="1">
    <citation type="submission" date="2019-02" db="EMBL/GenBank/DDBJ databases">
        <title>Genome sequencing of the rare red list fungi Hericium alpestre (H. flagellum).</title>
        <authorList>
            <person name="Buettner E."/>
            <person name="Kellner H."/>
        </authorList>
    </citation>
    <scope>NUCLEOTIDE SEQUENCE [LARGE SCALE GENOMIC DNA]</scope>
    <source>
        <strain evidence="3 4">DSM 108284</strain>
    </source>
</reference>
<protein>
    <recommendedName>
        <fullName evidence="2">Integrase catalytic domain-containing protein</fullName>
    </recommendedName>
</protein>
<name>A0A4Y9ZIF0_9AGAM</name>
<dbReference type="InterPro" id="IPR036397">
    <property type="entry name" value="RNaseH_sf"/>
</dbReference>
<evidence type="ECO:0000313" key="3">
    <source>
        <dbReference type="EMBL" id="TFY73219.1"/>
    </source>
</evidence>
<dbReference type="OrthoDB" id="3234307at2759"/>
<dbReference type="EMBL" id="SFCI01003153">
    <property type="protein sequence ID" value="TFY73219.1"/>
    <property type="molecule type" value="Genomic_DNA"/>
</dbReference>
<dbReference type="InterPro" id="IPR001584">
    <property type="entry name" value="Integrase_cat-core"/>
</dbReference>
<dbReference type="GO" id="GO:0015074">
    <property type="term" value="P:DNA integration"/>
    <property type="evidence" value="ECO:0007669"/>
    <property type="project" value="InterPro"/>
</dbReference>
<dbReference type="InterPro" id="IPR012337">
    <property type="entry name" value="RNaseH-like_sf"/>
</dbReference>
<dbReference type="SUPFAM" id="SSF53098">
    <property type="entry name" value="Ribonuclease H-like"/>
    <property type="match status" value="1"/>
</dbReference>
<comment type="caution">
    <text evidence="3">The sequence shown here is derived from an EMBL/GenBank/DDBJ whole genome shotgun (WGS) entry which is preliminary data.</text>
</comment>
<sequence length="321" mass="36506">MADGLSHKLEGLPHTVDDSSKWTISKVWETQQGLICDIFVLTTPEDLCEPELHEWFKDETLFLQVINAILGQDQGTSMQAKKCVHHRVSEYFIEDGHLWRLGGHSNIHARAHVECLTHKEAQAQAYEQHVEGSHWGRDHVKLNIMDHIWCPGLDTCIMTAIHECLHCKNFGAHHLHSLLELITCCHPFELLVGNYLSMPPGKGGFKTLRVYLNTFLQHVWVFMYKKPGSAANTIDSLEHIFKMYMPPKDFMSDGGSHFHCREVHECCETWNVKPHVIASYLPWVNGLVGFDMSQSHLRAGTGKPANFTHRFQTHGSRSPGG</sequence>
<dbReference type="GO" id="GO:0003723">
    <property type="term" value="F:RNA binding"/>
    <property type="evidence" value="ECO:0007669"/>
    <property type="project" value="UniProtKB-KW"/>
</dbReference>
<keyword evidence="1" id="KW-0694">RNA-binding</keyword>
<dbReference type="Gene3D" id="3.30.420.10">
    <property type="entry name" value="Ribonuclease H-like superfamily/Ribonuclease H"/>
    <property type="match status" value="1"/>
</dbReference>
<organism evidence="3 4">
    <name type="scientific">Hericium alpestre</name>
    <dbReference type="NCBI Taxonomy" id="135208"/>
    <lineage>
        <taxon>Eukaryota</taxon>
        <taxon>Fungi</taxon>
        <taxon>Dikarya</taxon>
        <taxon>Basidiomycota</taxon>
        <taxon>Agaricomycotina</taxon>
        <taxon>Agaricomycetes</taxon>
        <taxon>Russulales</taxon>
        <taxon>Hericiaceae</taxon>
        <taxon>Hericium</taxon>
    </lineage>
</organism>
<feature type="domain" description="Integrase catalytic" evidence="2">
    <location>
        <begin position="183"/>
        <end position="288"/>
    </location>
</feature>
<dbReference type="AlphaFoldDB" id="A0A4Y9ZIF0"/>
<dbReference type="PANTHER" id="PTHR37984:SF5">
    <property type="entry name" value="PROTEIN NYNRIN-LIKE"/>
    <property type="match status" value="1"/>
</dbReference>
<dbReference type="GO" id="GO:0005634">
    <property type="term" value="C:nucleus"/>
    <property type="evidence" value="ECO:0007669"/>
    <property type="project" value="UniProtKB-ARBA"/>
</dbReference>
<dbReference type="InterPro" id="IPR050951">
    <property type="entry name" value="Retrovirus_Pol_polyprotein"/>
</dbReference>
<evidence type="ECO:0000256" key="1">
    <source>
        <dbReference type="ARBA" id="ARBA00022884"/>
    </source>
</evidence>
<keyword evidence="4" id="KW-1185">Reference proteome</keyword>
<dbReference type="PROSITE" id="PS50994">
    <property type="entry name" value="INTEGRASE"/>
    <property type="match status" value="1"/>
</dbReference>